<dbReference type="Proteomes" id="UP000216446">
    <property type="component" value="Unassembled WGS sequence"/>
</dbReference>
<evidence type="ECO:0000313" key="19">
    <source>
        <dbReference type="Proteomes" id="UP000216446"/>
    </source>
</evidence>
<dbReference type="HAMAP" id="MF_00098">
    <property type="entry name" value="Met_tRNA_synth_type1"/>
    <property type="match status" value="1"/>
</dbReference>
<evidence type="ECO:0000256" key="15">
    <source>
        <dbReference type="ARBA" id="ARBA00047364"/>
    </source>
</evidence>
<keyword evidence="9 16" id="KW-0547">Nucleotide-binding</keyword>
<dbReference type="NCBIfam" id="NF001100">
    <property type="entry name" value="PRK00133.1"/>
    <property type="match status" value="1"/>
</dbReference>
<dbReference type="SUPFAM" id="SSF50249">
    <property type="entry name" value="Nucleic acid-binding proteins"/>
    <property type="match status" value="1"/>
</dbReference>
<comment type="subunit">
    <text evidence="4 16">Homodimer.</text>
</comment>
<feature type="domain" description="TRNA-binding" evidence="17">
    <location>
        <begin position="621"/>
        <end position="720"/>
    </location>
</feature>
<evidence type="ECO:0000256" key="5">
    <source>
        <dbReference type="ARBA" id="ARBA00022490"/>
    </source>
</evidence>
<evidence type="ECO:0000256" key="9">
    <source>
        <dbReference type="ARBA" id="ARBA00022741"/>
    </source>
</evidence>
<dbReference type="Pfam" id="PF19303">
    <property type="entry name" value="Anticodon_3"/>
    <property type="match status" value="1"/>
</dbReference>
<evidence type="ECO:0000256" key="6">
    <source>
        <dbReference type="ARBA" id="ARBA00022555"/>
    </source>
</evidence>
<evidence type="ECO:0000256" key="1">
    <source>
        <dbReference type="ARBA" id="ARBA00003314"/>
    </source>
</evidence>
<dbReference type="EMBL" id="MQWB01000001">
    <property type="protein sequence ID" value="OZC02347.1"/>
    <property type="molecule type" value="Genomic_DNA"/>
</dbReference>
<dbReference type="NCBIfam" id="TIGR00398">
    <property type="entry name" value="metG"/>
    <property type="match status" value="1"/>
</dbReference>
<dbReference type="PROSITE" id="PS50886">
    <property type="entry name" value="TRBD"/>
    <property type="match status" value="1"/>
</dbReference>
<evidence type="ECO:0000256" key="11">
    <source>
        <dbReference type="ARBA" id="ARBA00022840"/>
    </source>
</evidence>
<comment type="similarity">
    <text evidence="3 16">Belongs to the class-I aminoacyl-tRNA synthetase family. MetG type 1 subfamily.</text>
</comment>
<dbReference type="InterPro" id="IPR015413">
    <property type="entry name" value="Methionyl/Leucyl_tRNA_Synth"/>
</dbReference>
<evidence type="ECO:0000259" key="17">
    <source>
        <dbReference type="PROSITE" id="PS50886"/>
    </source>
</evidence>
<dbReference type="GO" id="GO:0000049">
    <property type="term" value="F:tRNA binding"/>
    <property type="evidence" value="ECO:0007669"/>
    <property type="project" value="UniProtKB-UniRule"/>
</dbReference>
<dbReference type="SUPFAM" id="SSF57770">
    <property type="entry name" value="Methionyl-tRNA synthetase (MetRS), Zn-domain"/>
    <property type="match status" value="1"/>
</dbReference>
<feature type="binding site" evidence="16">
    <location>
        <position position="148"/>
    </location>
    <ligand>
        <name>Zn(2+)</name>
        <dbReference type="ChEBI" id="CHEBI:29105"/>
    </ligand>
</feature>
<dbReference type="PANTHER" id="PTHR45765:SF1">
    <property type="entry name" value="METHIONINE--TRNA LIGASE, CYTOPLASMIC"/>
    <property type="match status" value="1"/>
</dbReference>
<reference evidence="18 19" key="1">
    <citation type="submission" date="2016-11" db="EMBL/GenBank/DDBJ databases">
        <title>Study of marine rhodopsin-containing bacteria.</title>
        <authorList>
            <person name="Yoshizawa S."/>
            <person name="Kumagai Y."/>
            <person name="Kogure K."/>
        </authorList>
    </citation>
    <scope>NUCLEOTIDE SEQUENCE [LARGE SCALE GENOMIC DNA]</scope>
    <source>
        <strain evidence="18 19">SG-29</strain>
    </source>
</reference>
<accession>A0A259TXK3</accession>
<protein>
    <recommendedName>
        <fullName evidence="16">Methionine--tRNA ligase</fullName>
        <ecNumber evidence="16">6.1.1.10</ecNumber>
    </recommendedName>
    <alternativeName>
        <fullName evidence="16">Methionyl-tRNA synthetase</fullName>
        <shortName evidence="16">MetRS</shortName>
    </alternativeName>
</protein>
<dbReference type="InterPro" id="IPR012340">
    <property type="entry name" value="NA-bd_OB-fold"/>
</dbReference>
<comment type="caution">
    <text evidence="18">The sequence shown here is derived from an EMBL/GenBank/DDBJ whole genome shotgun (WGS) entry which is preliminary data.</text>
</comment>
<dbReference type="Gene3D" id="2.20.28.20">
    <property type="entry name" value="Methionyl-tRNA synthetase, Zn-domain"/>
    <property type="match status" value="1"/>
</dbReference>
<comment type="cofactor">
    <cofactor evidence="16">
        <name>Zn(2+)</name>
        <dbReference type="ChEBI" id="CHEBI:29105"/>
    </cofactor>
    <text evidence="16">Binds 1 zinc ion per subunit.</text>
</comment>
<evidence type="ECO:0000256" key="2">
    <source>
        <dbReference type="ARBA" id="ARBA00004496"/>
    </source>
</evidence>
<dbReference type="GO" id="GO:0006431">
    <property type="term" value="P:methionyl-tRNA aminoacylation"/>
    <property type="evidence" value="ECO:0007669"/>
    <property type="project" value="UniProtKB-UniRule"/>
</dbReference>
<keyword evidence="14 16" id="KW-0030">Aminoacyl-tRNA synthetase</keyword>
<name>A0A259TXK3_9BACT</name>
<proteinExistence type="inferred from homology"/>
<dbReference type="InterPro" id="IPR033911">
    <property type="entry name" value="MetRS_core"/>
</dbReference>
<dbReference type="AlphaFoldDB" id="A0A259TXK3"/>
<dbReference type="CDD" id="cd00814">
    <property type="entry name" value="MetRS_core"/>
    <property type="match status" value="1"/>
</dbReference>
<dbReference type="SUPFAM" id="SSF47323">
    <property type="entry name" value="Anticodon-binding domain of a subclass of class I aminoacyl-tRNA synthetases"/>
    <property type="match status" value="1"/>
</dbReference>
<feature type="short sequence motif" description="'KMSKS' region" evidence="16">
    <location>
        <begin position="352"/>
        <end position="356"/>
    </location>
</feature>
<dbReference type="FunFam" id="2.20.28.20:FF:000001">
    <property type="entry name" value="Methionine--tRNA ligase"/>
    <property type="match status" value="1"/>
</dbReference>
<evidence type="ECO:0000256" key="3">
    <source>
        <dbReference type="ARBA" id="ARBA00008258"/>
    </source>
</evidence>
<evidence type="ECO:0000256" key="7">
    <source>
        <dbReference type="ARBA" id="ARBA00022598"/>
    </source>
</evidence>
<comment type="subcellular location">
    <subcellularLocation>
        <location evidence="2 16">Cytoplasm</location>
    </subcellularLocation>
</comment>
<comment type="catalytic activity">
    <reaction evidence="15 16">
        <text>tRNA(Met) + L-methionine + ATP = L-methionyl-tRNA(Met) + AMP + diphosphate</text>
        <dbReference type="Rhea" id="RHEA:13481"/>
        <dbReference type="Rhea" id="RHEA-COMP:9667"/>
        <dbReference type="Rhea" id="RHEA-COMP:9698"/>
        <dbReference type="ChEBI" id="CHEBI:30616"/>
        <dbReference type="ChEBI" id="CHEBI:33019"/>
        <dbReference type="ChEBI" id="CHEBI:57844"/>
        <dbReference type="ChEBI" id="CHEBI:78442"/>
        <dbReference type="ChEBI" id="CHEBI:78530"/>
        <dbReference type="ChEBI" id="CHEBI:456215"/>
        <dbReference type="EC" id="6.1.1.10"/>
    </reaction>
</comment>
<keyword evidence="7 16" id="KW-0436">Ligase</keyword>
<dbReference type="GO" id="GO:0005829">
    <property type="term" value="C:cytosol"/>
    <property type="evidence" value="ECO:0007669"/>
    <property type="project" value="TreeGrafter"/>
</dbReference>
<keyword evidence="19" id="KW-1185">Reference proteome</keyword>
<dbReference type="CDD" id="cd07957">
    <property type="entry name" value="Anticodon_Ia_Met"/>
    <property type="match status" value="1"/>
</dbReference>
<dbReference type="RefSeq" id="WP_094546504.1">
    <property type="nucleotide sequence ID" value="NZ_MQWB01000001.1"/>
</dbReference>
<feature type="binding site" evidence="16">
    <location>
        <position position="145"/>
    </location>
    <ligand>
        <name>Zn(2+)</name>
        <dbReference type="ChEBI" id="CHEBI:29105"/>
    </ligand>
</feature>
<evidence type="ECO:0000256" key="8">
    <source>
        <dbReference type="ARBA" id="ARBA00022723"/>
    </source>
</evidence>
<dbReference type="InterPro" id="IPR014758">
    <property type="entry name" value="Met-tRNA_synth"/>
</dbReference>
<dbReference type="GO" id="GO:0046872">
    <property type="term" value="F:metal ion binding"/>
    <property type="evidence" value="ECO:0007669"/>
    <property type="project" value="UniProtKB-KW"/>
</dbReference>
<organism evidence="18 19">
    <name type="scientific">Rubricoccus marinus</name>
    <dbReference type="NCBI Taxonomy" id="716817"/>
    <lineage>
        <taxon>Bacteria</taxon>
        <taxon>Pseudomonadati</taxon>
        <taxon>Rhodothermota</taxon>
        <taxon>Rhodothermia</taxon>
        <taxon>Rhodothermales</taxon>
        <taxon>Rubricoccaceae</taxon>
        <taxon>Rubricoccus</taxon>
    </lineage>
</organism>
<dbReference type="Gene3D" id="2.40.50.140">
    <property type="entry name" value="Nucleic acid-binding proteins"/>
    <property type="match status" value="1"/>
</dbReference>
<dbReference type="EC" id="6.1.1.10" evidence="16"/>
<dbReference type="Pfam" id="PF09334">
    <property type="entry name" value="tRNA-synt_1g"/>
    <property type="match status" value="1"/>
</dbReference>
<dbReference type="InterPro" id="IPR041872">
    <property type="entry name" value="Anticodon_Met"/>
</dbReference>
<dbReference type="GO" id="GO:0005524">
    <property type="term" value="F:ATP binding"/>
    <property type="evidence" value="ECO:0007669"/>
    <property type="project" value="UniProtKB-UniRule"/>
</dbReference>
<dbReference type="InterPro" id="IPR002547">
    <property type="entry name" value="tRNA-bd_dom"/>
</dbReference>
<dbReference type="PROSITE" id="PS00178">
    <property type="entry name" value="AA_TRNA_LIGASE_I"/>
    <property type="match status" value="1"/>
</dbReference>
<keyword evidence="13 16" id="KW-0648">Protein biosynthesis</keyword>
<comment type="function">
    <text evidence="1 16">Is required not only for elongation of protein synthesis but also for the initiation of all mRNA translation through initiator tRNA(fMet) aminoacylation.</text>
</comment>
<evidence type="ECO:0000256" key="13">
    <source>
        <dbReference type="ARBA" id="ARBA00022917"/>
    </source>
</evidence>
<dbReference type="InterPro" id="IPR023458">
    <property type="entry name" value="Met-tRNA_ligase_1"/>
</dbReference>
<sequence>MSRTPLLVTSALPYANGPLHLGHLAGAYLPADLYVRYQRLKGRDVVYVCGSDEHGAAITLRARKEGTTPQAIVDRYHEELKRALEGFGISFDAYGRTSSDIHRETSQDMFLAVEKAGGLRKKTSTQLFDPEAGLFLADRYVTGTCPVCGYEAAYGDQCENCGSALSPDDLIEPRSTLTGATPERRETTHWYLPLGEMQPDLQAWIDTKSDWKPNVLGQVRSWLQDGLQDRAMTRDLDWGVPVPPEAEGETDGKVLYVWFDAPIGYVSITREWAEAQGDPDLWRRYWQVHEDEAGETVTPELMHFIGKDNIVFHCLIFPAILMAQNAARPELPQFVLPANVPANEFLNLEGQKLSTSRGWAVWAEEALEAFPLDLLRYGLAVNLPETKDADFSWGEFQARVNGELADVVGNFVNRALTFAARFCDGEVPALASPSEKDRAMLDALPLASEKVGAAYEKVRLRDATQEAVGLARLGNQYLQETEPWKTRKTDEQAMRNTVHVALQVCASLSILLDPVVPDSMARLRAMLNLGAIRASGAPEAGATPEASGALGWEDAARPVLEAGHALGESDILFRKIEDEEIEAQRQLLADRSASASASGGDAPEAEGEPYAPLGAEIVFDQFTPLDMRVGKIIAAEPHPKADKLLRFDVDMGFETRQILSGVREHLAPEAMIGLSVVVVANLAPRTIRGLESQGMILFAENRDGALVPVSTEGEPGAIVK</sequence>
<dbReference type="InterPro" id="IPR014729">
    <property type="entry name" value="Rossmann-like_a/b/a_fold"/>
</dbReference>
<keyword evidence="11 16" id="KW-0067">ATP-binding</keyword>
<gene>
    <name evidence="16" type="primary">metG</name>
    <name evidence="18" type="ORF">BSZ36_04760</name>
</gene>
<evidence type="ECO:0000313" key="18">
    <source>
        <dbReference type="EMBL" id="OZC02347.1"/>
    </source>
</evidence>
<dbReference type="CDD" id="cd02800">
    <property type="entry name" value="tRNA_bind_EcMetRS_like"/>
    <property type="match status" value="1"/>
</dbReference>
<dbReference type="InterPro" id="IPR029038">
    <property type="entry name" value="MetRS_Zn"/>
</dbReference>
<dbReference type="InterPro" id="IPR009080">
    <property type="entry name" value="tRNAsynth_Ia_anticodon-bd"/>
</dbReference>
<evidence type="ECO:0000256" key="12">
    <source>
        <dbReference type="ARBA" id="ARBA00022884"/>
    </source>
</evidence>
<feature type="short sequence motif" description="'HIGH' region" evidence="16">
    <location>
        <begin position="13"/>
        <end position="23"/>
    </location>
</feature>
<dbReference type="Gene3D" id="1.10.730.10">
    <property type="entry name" value="Isoleucyl-tRNA Synthetase, Domain 1"/>
    <property type="match status" value="1"/>
</dbReference>
<dbReference type="Gene3D" id="3.40.50.620">
    <property type="entry name" value="HUPs"/>
    <property type="match status" value="1"/>
</dbReference>
<evidence type="ECO:0000256" key="16">
    <source>
        <dbReference type="HAMAP-Rule" id="MF_00098"/>
    </source>
</evidence>
<keyword evidence="8 16" id="KW-0479">Metal-binding</keyword>
<dbReference type="FunCoup" id="A0A259TXK3">
    <property type="interactions" value="522"/>
</dbReference>
<dbReference type="PRINTS" id="PR01041">
    <property type="entry name" value="TRNASYNTHMET"/>
</dbReference>
<keyword evidence="5 16" id="KW-0963">Cytoplasm</keyword>
<dbReference type="GO" id="GO:0004825">
    <property type="term" value="F:methionine-tRNA ligase activity"/>
    <property type="evidence" value="ECO:0007669"/>
    <property type="project" value="UniProtKB-UniRule"/>
</dbReference>
<evidence type="ECO:0000256" key="10">
    <source>
        <dbReference type="ARBA" id="ARBA00022833"/>
    </source>
</evidence>
<dbReference type="Pfam" id="PF01588">
    <property type="entry name" value="tRNA_bind"/>
    <property type="match status" value="1"/>
</dbReference>
<feature type="binding site" evidence="16">
    <location>
        <position position="158"/>
    </location>
    <ligand>
        <name>Zn(2+)</name>
        <dbReference type="ChEBI" id="CHEBI:29105"/>
    </ligand>
</feature>
<dbReference type="OrthoDB" id="9810191at2"/>
<feature type="binding site" evidence="16">
    <location>
        <position position="161"/>
    </location>
    <ligand>
        <name>Zn(2+)</name>
        <dbReference type="ChEBI" id="CHEBI:29105"/>
    </ligand>
</feature>
<evidence type="ECO:0000256" key="4">
    <source>
        <dbReference type="ARBA" id="ARBA00011738"/>
    </source>
</evidence>
<dbReference type="PANTHER" id="PTHR45765">
    <property type="entry name" value="METHIONINE--TRNA LIGASE"/>
    <property type="match status" value="1"/>
</dbReference>
<dbReference type="InParanoid" id="A0A259TXK3"/>
<dbReference type="SUPFAM" id="SSF52374">
    <property type="entry name" value="Nucleotidylyl transferase"/>
    <property type="match status" value="1"/>
</dbReference>
<evidence type="ECO:0000256" key="14">
    <source>
        <dbReference type="ARBA" id="ARBA00023146"/>
    </source>
</evidence>
<keyword evidence="6 16" id="KW-0820">tRNA-binding</keyword>
<dbReference type="InterPro" id="IPR004495">
    <property type="entry name" value="Met-tRNA-synth_bsu_C"/>
</dbReference>
<feature type="binding site" evidence="16">
    <location>
        <position position="355"/>
    </location>
    <ligand>
        <name>ATP</name>
        <dbReference type="ChEBI" id="CHEBI:30616"/>
    </ligand>
</feature>
<keyword evidence="12 16" id="KW-0694">RNA-binding</keyword>
<dbReference type="InterPro" id="IPR001412">
    <property type="entry name" value="aa-tRNA-synth_I_CS"/>
</dbReference>
<keyword evidence="10 16" id="KW-0862">Zinc</keyword>